<dbReference type="SUPFAM" id="SSF53474">
    <property type="entry name" value="alpha/beta-Hydrolases"/>
    <property type="match status" value="1"/>
</dbReference>
<evidence type="ECO:0000313" key="2">
    <source>
        <dbReference type="Proteomes" id="UP001432312"/>
    </source>
</evidence>
<evidence type="ECO:0000313" key="1">
    <source>
        <dbReference type="EMBL" id="WUN77210.1"/>
    </source>
</evidence>
<name>A0ABZ1Q408_9ACTN</name>
<dbReference type="Proteomes" id="UP001432312">
    <property type="component" value="Chromosome"/>
</dbReference>
<proteinExistence type="predicted"/>
<accession>A0ABZ1Q408</accession>
<protein>
    <submittedName>
        <fullName evidence="1">Uncharacterized protein</fullName>
    </submittedName>
</protein>
<dbReference type="RefSeq" id="WP_266496615.1">
    <property type="nucleotide sequence ID" value="NZ_CP108036.1"/>
</dbReference>
<keyword evidence="2" id="KW-1185">Reference proteome</keyword>
<dbReference type="EMBL" id="CP108036">
    <property type="protein sequence ID" value="WUN77210.1"/>
    <property type="molecule type" value="Genomic_DNA"/>
</dbReference>
<dbReference type="GeneID" id="95494585"/>
<reference evidence="1" key="1">
    <citation type="submission" date="2022-10" db="EMBL/GenBank/DDBJ databases">
        <title>The complete genomes of actinobacterial strains from the NBC collection.</title>
        <authorList>
            <person name="Joergensen T.S."/>
            <person name="Alvarez Arevalo M."/>
            <person name="Sterndorff E.B."/>
            <person name="Faurdal D."/>
            <person name="Vuksanovic O."/>
            <person name="Mourched A.-S."/>
            <person name="Charusanti P."/>
            <person name="Shaw S."/>
            <person name="Blin K."/>
            <person name="Weber T."/>
        </authorList>
    </citation>
    <scope>NUCLEOTIDE SEQUENCE</scope>
    <source>
        <strain evidence="1">NBC_00303</strain>
    </source>
</reference>
<gene>
    <name evidence="1" type="ORF">OHA91_01080</name>
</gene>
<sequence length="73" mass="8065">MIGLHADRRWVARRARAAGLKVFLVDPVGFPRSDGSWFDYPLEAPQTGDVVVRQTAAAISELARLLNLDTDNT</sequence>
<organism evidence="1 2">
    <name type="scientific">Streptomyces erythrochromogenes</name>
    <dbReference type="NCBI Taxonomy" id="285574"/>
    <lineage>
        <taxon>Bacteria</taxon>
        <taxon>Bacillati</taxon>
        <taxon>Actinomycetota</taxon>
        <taxon>Actinomycetes</taxon>
        <taxon>Kitasatosporales</taxon>
        <taxon>Streptomycetaceae</taxon>
        <taxon>Streptomyces</taxon>
    </lineage>
</organism>
<dbReference type="InterPro" id="IPR029058">
    <property type="entry name" value="AB_hydrolase_fold"/>
</dbReference>